<dbReference type="Pfam" id="PF02518">
    <property type="entry name" value="HATPase_c"/>
    <property type="match status" value="1"/>
</dbReference>
<dbReference type="InterPro" id="IPR003660">
    <property type="entry name" value="HAMP_dom"/>
</dbReference>
<dbReference type="PANTHER" id="PTHR45528">
    <property type="entry name" value="SENSOR HISTIDINE KINASE CPXA"/>
    <property type="match status" value="1"/>
</dbReference>
<dbReference type="InterPro" id="IPR003594">
    <property type="entry name" value="HATPase_dom"/>
</dbReference>
<accession>A0A347WHK4</accession>
<evidence type="ECO:0000256" key="7">
    <source>
        <dbReference type="ARBA" id="ARBA00022692"/>
    </source>
</evidence>
<dbReference type="InterPro" id="IPR036890">
    <property type="entry name" value="HATPase_C_sf"/>
</dbReference>
<keyword evidence="9 17" id="KW-0418">Kinase</keyword>
<dbReference type="SUPFAM" id="SSF55874">
    <property type="entry name" value="ATPase domain of HSP90 chaperone/DNA topoisomerase II/histidine kinase"/>
    <property type="match status" value="1"/>
</dbReference>
<reference evidence="17 18" key="1">
    <citation type="submission" date="2017-09" db="EMBL/GenBank/DDBJ databases">
        <title>Complete genome sequence of Oxytococcus suis strain ZY16052.</title>
        <authorList>
            <person name="Li F."/>
        </authorList>
    </citation>
    <scope>NUCLEOTIDE SEQUENCE [LARGE SCALE GENOMIC DNA]</scope>
    <source>
        <strain evidence="17 18">ZY16052</strain>
    </source>
</reference>
<sequence>MPDRETEPMTLTSSEQIDVILNVIWSLVLVAFIYTALMIIYPQFISFSFPFLSEGSLFLYFWRTYQINIGGNTAYQIITLLFLLIAVFVALHQYQKRVEKIQLEHVLKYVHYFADGHYDKRIPDVDNDQMSTIVESINSLVDSTQNAIEEERRVEKTKDELIANVSHDIRTPLTSTIGYLDAVVNEQYQTEEEKAQYIQIAYNKALTMSTLVEDLFLYTDSLQETYQLDYQEIPLDLYLSQLAAEFELEAANKGIDILVEVMPKNTIACFDPDKMARVISNLLSNALKYGYGADLIRLRSFPNSAKDALLIECRNNGRVLEAGEEEKIFERSYRTEKSRNASEPGSGLGLAIVKNMVELHNGFVCAFVDEGETVFQIELPREKER</sequence>
<keyword evidence="6" id="KW-0808">Transferase</keyword>
<dbReference type="KEGG" id="abae:CL176_00135"/>
<dbReference type="OrthoDB" id="335833at2"/>
<keyword evidence="10" id="KW-0067">ATP-binding</keyword>
<dbReference type="SMART" id="SM00388">
    <property type="entry name" value="HisKA"/>
    <property type="match status" value="1"/>
</dbReference>
<dbReference type="RefSeq" id="WP_118989485.1">
    <property type="nucleotide sequence ID" value="NZ_CP023434.1"/>
</dbReference>
<feature type="domain" description="Histidine kinase" evidence="15">
    <location>
        <begin position="164"/>
        <end position="383"/>
    </location>
</feature>
<name>A0A347WHK4_9LACT</name>
<evidence type="ECO:0000256" key="8">
    <source>
        <dbReference type="ARBA" id="ARBA00022741"/>
    </source>
</evidence>
<evidence type="ECO:0000256" key="9">
    <source>
        <dbReference type="ARBA" id="ARBA00022777"/>
    </source>
</evidence>
<dbReference type="InterPro" id="IPR003661">
    <property type="entry name" value="HisK_dim/P_dom"/>
</dbReference>
<dbReference type="SMART" id="SM00387">
    <property type="entry name" value="HATPase_c"/>
    <property type="match status" value="1"/>
</dbReference>
<evidence type="ECO:0000256" key="5">
    <source>
        <dbReference type="ARBA" id="ARBA00022553"/>
    </source>
</evidence>
<dbReference type="PROSITE" id="PS50885">
    <property type="entry name" value="HAMP"/>
    <property type="match status" value="1"/>
</dbReference>
<dbReference type="GO" id="GO:0000155">
    <property type="term" value="F:phosphorelay sensor kinase activity"/>
    <property type="evidence" value="ECO:0007669"/>
    <property type="project" value="InterPro"/>
</dbReference>
<feature type="domain" description="HAMP" evidence="16">
    <location>
        <begin position="102"/>
        <end position="149"/>
    </location>
</feature>
<dbReference type="Gene3D" id="1.10.287.130">
    <property type="match status" value="1"/>
</dbReference>
<dbReference type="EMBL" id="CP023434">
    <property type="protein sequence ID" value="AXY24561.1"/>
    <property type="molecule type" value="Genomic_DNA"/>
</dbReference>
<keyword evidence="8" id="KW-0547">Nucleotide-binding</keyword>
<evidence type="ECO:0000256" key="3">
    <source>
        <dbReference type="ARBA" id="ARBA00012438"/>
    </source>
</evidence>
<protein>
    <recommendedName>
        <fullName evidence="3">histidine kinase</fullName>
        <ecNumber evidence="3">2.7.13.3</ecNumber>
    </recommendedName>
</protein>
<evidence type="ECO:0000256" key="14">
    <source>
        <dbReference type="SAM" id="Phobius"/>
    </source>
</evidence>
<evidence type="ECO:0000256" key="13">
    <source>
        <dbReference type="ARBA" id="ARBA00023136"/>
    </source>
</evidence>
<keyword evidence="5" id="KW-0597">Phosphoprotein</keyword>
<keyword evidence="11 14" id="KW-1133">Transmembrane helix</keyword>
<evidence type="ECO:0000256" key="12">
    <source>
        <dbReference type="ARBA" id="ARBA00023012"/>
    </source>
</evidence>
<evidence type="ECO:0000256" key="10">
    <source>
        <dbReference type="ARBA" id="ARBA00022840"/>
    </source>
</evidence>
<evidence type="ECO:0000256" key="4">
    <source>
        <dbReference type="ARBA" id="ARBA00022475"/>
    </source>
</evidence>
<dbReference type="PROSITE" id="PS50109">
    <property type="entry name" value="HIS_KIN"/>
    <property type="match status" value="1"/>
</dbReference>
<feature type="transmembrane region" description="Helical" evidence="14">
    <location>
        <begin position="74"/>
        <end position="91"/>
    </location>
</feature>
<dbReference type="InterPro" id="IPR005467">
    <property type="entry name" value="His_kinase_dom"/>
</dbReference>
<keyword evidence="18" id="KW-1185">Reference proteome</keyword>
<dbReference type="AlphaFoldDB" id="A0A347WHK4"/>
<dbReference type="GO" id="GO:0005524">
    <property type="term" value="F:ATP binding"/>
    <property type="evidence" value="ECO:0007669"/>
    <property type="project" value="UniProtKB-KW"/>
</dbReference>
<keyword evidence="7 14" id="KW-0812">Transmembrane</keyword>
<dbReference type="Proteomes" id="UP000263232">
    <property type="component" value="Chromosome"/>
</dbReference>
<dbReference type="Pfam" id="PF00512">
    <property type="entry name" value="HisKA"/>
    <property type="match status" value="1"/>
</dbReference>
<evidence type="ECO:0000259" key="16">
    <source>
        <dbReference type="PROSITE" id="PS50885"/>
    </source>
</evidence>
<evidence type="ECO:0000313" key="18">
    <source>
        <dbReference type="Proteomes" id="UP000263232"/>
    </source>
</evidence>
<dbReference type="InterPro" id="IPR050398">
    <property type="entry name" value="HssS/ArlS-like"/>
</dbReference>
<gene>
    <name evidence="17" type="ORF">CL176_00135</name>
</gene>
<evidence type="ECO:0000256" key="2">
    <source>
        <dbReference type="ARBA" id="ARBA00004651"/>
    </source>
</evidence>
<dbReference type="SUPFAM" id="SSF47384">
    <property type="entry name" value="Homodimeric domain of signal transducing histidine kinase"/>
    <property type="match status" value="1"/>
</dbReference>
<evidence type="ECO:0000259" key="15">
    <source>
        <dbReference type="PROSITE" id="PS50109"/>
    </source>
</evidence>
<evidence type="ECO:0000313" key="17">
    <source>
        <dbReference type="EMBL" id="AXY24561.1"/>
    </source>
</evidence>
<evidence type="ECO:0000256" key="6">
    <source>
        <dbReference type="ARBA" id="ARBA00022679"/>
    </source>
</evidence>
<comment type="subcellular location">
    <subcellularLocation>
        <location evidence="2">Cell membrane</location>
        <topology evidence="2">Multi-pass membrane protein</topology>
    </subcellularLocation>
</comment>
<feature type="transmembrane region" description="Helical" evidence="14">
    <location>
        <begin position="20"/>
        <end position="37"/>
    </location>
</feature>
<dbReference type="InterPro" id="IPR004358">
    <property type="entry name" value="Sig_transdc_His_kin-like_C"/>
</dbReference>
<dbReference type="CDD" id="cd00082">
    <property type="entry name" value="HisKA"/>
    <property type="match status" value="1"/>
</dbReference>
<dbReference type="PRINTS" id="PR00344">
    <property type="entry name" value="BCTRLSENSOR"/>
</dbReference>
<dbReference type="PANTHER" id="PTHR45528:SF1">
    <property type="entry name" value="SENSOR HISTIDINE KINASE CPXA"/>
    <property type="match status" value="1"/>
</dbReference>
<dbReference type="InterPro" id="IPR036097">
    <property type="entry name" value="HisK_dim/P_sf"/>
</dbReference>
<evidence type="ECO:0000256" key="11">
    <source>
        <dbReference type="ARBA" id="ARBA00022989"/>
    </source>
</evidence>
<proteinExistence type="predicted"/>
<organism evidence="17 18">
    <name type="scientific">Suicoccus acidiformans</name>
    <dbReference type="NCBI Taxonomy" id="2036206"/>
    <lineage>
        <taxon>Bacteria</taxon>
        <taxon>Bacillati</taxon>
        <taxon>Bacillota</taxon>
        <taxon>Bacilli</taxon>
        <taxon>Lactobacillales</taxon>
        <taxon>Aerococcaceae</taxon>
        <taxon>Suicoccus</taxon>
    </lineage>
</organism>
<dbReference type="GO" id="GO:0005886">
    <property type="term" value="C:plasma membrane"/>
    <property type="evidence" value="ECO:0007669"/>
    <property type="project" value="UniProtKB-SubCell"/>
</dbReference>
<dbReference type="Gene3D" id="3.30.565.10">
    <property type="entry name" value="Histidine kinase-like ATPase, C-terminal domain"/>
    <property type="match status" value="1"/>
</dbReference>
<evidence type="ECO:0000256" key="1">
    <source>
        <dbReference type="ARBA" id="ARBA00000085"/>
    </source>
</evidence>
<keyword evidence="12" id="KW-0902">Two-component regulatory system</keyword>
<dbReference type="EC" id="2.7.13.3" evidence="3"/>
<keyword evidence="13 14" id="KW-0472">Membrane</keyword>
<keyword evidence="4" id="KW-1003">Cell membrane</keyword>
<comment type="catalytic activity">
    <reaction evidence="1">
        <text>ATP + protein L-histidine = ADP + protein N-phospho-L-histidine.</text>
        <dbReference type="EC" id="2.7.13.3"/>
    </reaction>
</comment>